<comment type="caution">
    <text evidence="1">The sequence shown here is derived from an EMBL/GenBank/DDBJ whole genome shotgun (WGS) entry which is preliminary data.</text>
</comment>
<dbReference type="SUPFAM" id="SSF53756">
    <property type="entry name" value="UDP-Glycosyltransferase/glycogen phosphorylase"/>
    <property type="match status" value="1"/>
</dbReference>
<keyword evidence="2" id="KW-1185">Reference proteome</keyword>
<sequence>MRTERAVLGVVHNVTAATRLLDVLSLFAGDHRLQFVFTCPGSSAFTGGTAEYLAAHGIRLLPWKEAVHGGFDWTVSASYGGDLHKLRGPLTVLPHGMGYNKFLESGKAGKRESGKAGKRESGVFGLSPHWLMHGGSVVPAHLVLSHEEQLDRLRLSCPSAADRAIVAGDPCLDRLRASLPLRETYRQMFGVRGGRKLLFLTSTWGADSLYGTDPDLPARLAAHLPLDEFAIVVALHPNIEQGHQSWQLNQWLSQCRRSGVTVLPREDLWQQAAVAADVTVGDHGSVTFYSACLGTPVLLANAPHETVDPASPIAALLRTAPQLTTTGFAAQIAEAMAFPAALGKVVALATSAPGEFAARMLDLGYRTLRLTPPKRTPSFTAFPLVQVPRQEPAAHWVRVIDDEVVRYAAVDDVFPADAHLVVTTEAPDPRLLEQASVILGGPATDPARWIAATLCALPGCEWAACPAETGWWAGNHDGLLVEFTTPELPQVVPSLLHALGSIPDELSFTAAGVRHQVRLNVLIDDRPGAPATP</sequence>
<dbReference type="InterPro" id="IPR043148">
    <property type="entry name" value="TagF_C"/>
</dbReference>
<dbReference type="Proteomes" id="UP000243542">
    <property type="component" value="Unassembled WGS sequence"/>
</dbReference>
<evidence type="ECO:0008006" key="3">
    <source>
        <dbReference type="Google" id="ProtNLM"/>
    </source>
</evidence>
<name>A0A2A9FBD5_9PSEU</name>
<gene>
    <name evidence="1" type="ORF">ATK36_3332</name>
</gene>
<dbReference type="EMBL" id="PDJK01000002">
    <property type="protein sequence ID" value="PFG48253.1"/>
    <property type="molecule type" value="Genomic_DNA"/>
</dbReference>
<dbReference type="Gene3D" id="3.40.50.12580">
    <property type="match status" value="1"/>
</dbReference>
<organism evidence="1 2">
    <name type="scientific">Amycolatopsis sulphurea</name>
    <dbReference type="NCBI Taxonomy" id="76022"/>
    <lineage>
        <taxon>Bacteria</taxon>
        <taxon>Bacillati</taxon>
        <taxon>Actinomycetota</taxon>
        <taxon>Actinomycetes</taxon>
        <taxon>Pseudonocardiales</taxon>
        <taxon>Pseudonocardiaceae</taxon>
        <taxon>Amycolatopsis</taxon>
    </lineage>
</organism>
<evidence type="ECO:0000313" key="2">
    <source>
        <dbReference type="Proteomes" id="UP000243542"/>
    </source>
</evidence>
<dbReference type="AlphaFoldDB" id="A0A2A9FBD5"/>
<evidence type="ECO:0000313" key="1">
    <source>
        <dbReference type="EMBL" id="PFG48253.1"/>
    </source>
</evidence>
<protein>
    <recommendedName>
        <fullName evidence="3">CDP-glycerol:poly(Glycerophosphate) glycerophosphotransferase</fullName>
    </recommendedName>
</protein>
<accession>A0A2A9FBD5</accession>
<proteinExistence type="predicted"/>
<reference evidence="1 2" key="1">
    <citation type="submission" date="2017-10" db="EMBL/GenBank/DDBJ databases">
        <title>Sequencing the genomes of 1000 actinobacteria strains.</title>
        <authorList>
            <person name="Klenk H.-P."/>
        </authorList>
    </citation>
    <scope>NUCLEOTIDE SEQUENCE [LARGE SCALE GENOMIC DNA]</scope>
    <source>
        <strain evidence="1 2">DSM 46092</strain>
    </source>
</reference>